<dbReference type="AlphaFoldDB" id="A0A6S6T486"/>
<feature type="transmembrane region" description="Helical" evidence="1">
    <location>
        <begin position="25"/>
        <end position="45"/>
    </location>
</feature>
<evidence type="ECO:0000256" key="1">
    <source>
        <dbReference type="SAM" id="Phobius"/>
    </source>
</evidence>
<dbReference type="InterPro" id="IPR021787">
    <property type="entry name" value="DUF3352"/>
</dbReference>
<dbReference type="InterPro" id="IPR036322">
    <property type="entry name" value="WD40_repeat_dom_sf"/>
</dbReference>
<sequence length="915" mass="103873">MIIDFFKNSWAYLLKPILSRHRRKILGFFLGISLVLWIGTSNHLFRMPFVKVKGMEAMSENITALILETSQYKKTLKELENASYYHDLKSISILRKWERGLQFIDSMFHATDAYASILEQAHIVSGAQVTSNASADWLYALDGYESIFDVEQFIAELLPTNTSKTLYRGRPIYNLSFDDGRTVSIAAFRGVILISSVTILVESGIEQLDNISSSIAESSSFVQVEQGIKGTKGRLVLYLNLETISSLTSVITKSNPRAIVALMSMGKWMGLDTQFLENGFMLSGHLHPSKENKFLQALAKQAAPENSRIAEYLPQNMGVMLYLGWNNFEQFYQAYQDKTDKDFEQYFLPWIGQEVTLFIEDPTDDENAFVKDKLVFIQSKDTALTWRLLHQYAHQFGELDEQAYQNFMITQIAANSPLKALFGEDLNPLQNPYYTIIDHYIVFANTRTTLERWIKSFNARQMISDLPEYQAFFEQAKNKSNIYALLNTPNCAKFLQHLVRPELHDYLNTSFQKFRNIYPIGIQFYGFEDHFLVNLSTAYNVVKEQAEIKASSAWEADLAAESAIAPKALRSHDGNYYIMTQDVNNRLYLFNKNGENLWGKDKVLTRRINSDIFEIDFHSNKQVQYAFSTDSAIYVMDNAGHYLKVIPLISRASNGVLAVDYGQGPRFFIACRNGAFYGYEQNGKPLSGWQPLERVGRINYPMEYMDYQDKRYFIMTTKSGTCRAVKRNGVPYFKGGKLGGNLAGWGVDAPIGRIAAGNSNGKIRILNTKGRGFGLSPVKGINKNVQFIYADVIGDDRKDYIRIGANKMAVHYYIKEEDKKGRLKNVLKEAGVYELGTSAQRKAFAVEVIGASKQYIGLWEPENGSISLLNAKGEVQNGFPLAGTSTFQIVDLFGERGNTLIVANNNRVYTYKLKF</sequence>
<accession>A0A6S6T486</accession>
<dbReference type="EMBL" id="CACVAQ010000195">
    <property type="protein sequence ID" value="CAA6813065.1"/>
    <property type="molecule type" value="Genomic_DNA"/>
</dbReference>
<dbReference type="SUPFAM" id="SSF50978">
    <property type="entry name" value="WD40 repeat-like"/>
    <property type="match status" value="1"/>
</dbReference>
<proteinExistence type="predicted"/>
<organism evidence="2">
    <name type="scientific">uncultured Aureispira sp</name>
    <dbReference type="NCBI Taxonomy" id="1331704"/>
    <lineage>
        <taxon>Bacteria</taxon>
        <taxon>Pseudomonadati</taxon>
        <taxon>Bacteroidota</taxon>
        <taxon>Saprospiria</taxon>
        <taxon>Saprospirales</taxon>
        <taxon>Saprospiraceae</taxon>
        <taxon>Aureispira</taxon>
        <taxon>environmental samples</taxon>
    </lineage>
</organism>
<name>A0A6S6T486_9BACT</name>
<keyword evidence="1" id="KW-0812">Transmembrane</keyword>
<keyword evidence="1" id="KW-0472">Membrane</keyword>
<reference evidence="2" key="1">
    <citation type="submission" date="2020-01" db="EMBL/GenBank/DDBJ databases">
        <authorList>
            <person name="Meier V. D."/>
            <person name="Meier V D."/>
        </authorList>
    </citation>
    <scope>NUCLEOTIDE SEQUENCE</scope>
    <source>
        <strain evidence="2">HLG_WM_MAG_10</strain>
    </source>
</reference>
<evidence type="ECO:0000313" key="2">
    <source>
        <dbReference type="EMBL" id="CAA6813065.1"/>
    </source>
</evidence>
<protein>
    <submittedName>
        <fullName evidence="2">Ribonuclease HII</fullName>
    </submittedName>
</protein>
<gene>
    <name evidence="2" type="ORF">HELGO_WM39466</name>
</gene>
<keyword evidence="1" id="KW-1133">Transmembrane helix</keyword>
<dbReference type="Pfam" id="PF11832">
    <property type="entry name" value="DUF3352"/>
    <property type="match status" value="1"/>
</dbReference>